<evidence type="ECO:0000313" key="6">
    <source>
        <dbReference type="Proteomes" id="UP001589793"/>
    </source>
</evidence>
<evidence type="ECO:0000256" key="3">
    <source>
        <dbReference type="ARBA" id="ARBA00023295"/>
    </source>
</evidence>
<keyword evidence="6" id="KW-1185">Reference proteome</keyword>
<dbReference type="SUPFAM" id="SSF51445">
    <property type="entry name" value="(Trans)glycosidases"/>
    <property type="match status" value="1"/>
</dbReference>
<dbReference type="PANTHER" id="PTHR34135:SF2">
    <property type="entry name" value="LYSOZYME"/>
    <property type="match status" value="1"/>
</dbReference>
<dbReference type="InterPro" id="IPR018077">
    <property type="entry name" value="Glyco_hydro_fam25_subgr"/>
</dbReference>
<dbReference type="InterPro" id="IPR008270">
    <property type="entry name" value="Glyco_hydro_25_AS"/>
</dbReference>
<keyword evidence="2 4" id="KW-0378">Hydrolase</keyword>
<comment type="caution">
    <text evidence="5">The sequence shown here is derived from an EMBL/GenBank/DDBJ whole genome shotgun (WGS) entry which is preliminary data.</text>
</comment>
<dbReference type="EC" id="3.2.1.17" evidence="4"/>
<keyword evidence="3 4" id="KW-0326">Glycosidase</keyword>
<dbReference type="Proteomes" id="UP001589793">
    <property type="component" value="Unassembled WGS sequence"/>
</dbReference>
<evidence type="ECO:0000256" key="4">
    <source>
        <dbReference type="RuleBase" id="RU361176"/>
    </source>
</evidence>
<dbReference type="PROSITE" id="PS51257">
    <property type="entry name" value="PROKAR_LIPOPROTEIN"/>
    <property type="match status" value="1"/>
</dbReference>
<dbReference type="RefSeq" id="WP_376977365.1">
    <property type="nucleotide sequence ID" value="NZ_JBHLSV010000001.1"/>
</dbReference>
<dbReference type="Gene3D" id="3.20.20.80">
    <property type="entry name" value="Glycosidases"/>
    <property type="match status" value="1"/>
</dbReference>
<evidence type="ECO:0000256" key="2">
    <source>
        <dbReference type="ARBA" id="ARBA00022801"/>
    </source>
</evidence>
<dbReference type="PROSITE" id="PS00953">
    <property type="entry name" value="GLYCOSYL_HYDROL_F25_1"/>
    <property type="match status" value="1"/>
</dbReference>
<dbReference type="SMART" id="SM00641">
    <property type="entry name" value="Glyco_25"/>
    <property type="match status" value="1"/>
</dbReference>
<gene>
    <name evidence="5" type="ORF">ACFFF6_00990</name>
</gene>
<sequence length="300" mass="32318">MPRYTREQVRRRRRTVAGCCAVLILVLAVAAVSCTIRVVRGTGAEADPAEASAAPATTGVRLADPEAMTLAETPADAPARAQLPEGIELEPGETMGIDVSSHQGQIDWQAVAGDGYTFAYIKATEGSGYTDPQFAANWKGSGEAGLTRGAYHYFTLCSPGADQARDFLAAVPPEDAALPPVLDLEFDGACQERPEAEQAQAEIDAFTRSVEAAWGRRVVVYSSSEWRLHYGLPVGDGRAAWHYDDDSRPEDGDWAVWQVRFDGQVAGIGRTADVDVLRSEVLREFSSISEDERVALSGQL</sequence>
<dbReference type="EMBL" id="JBHLSV010000001">
    <property type="protein sequence ID" value="MFC0672524.1"/>
    <property type="molecule type" value="Genomic_DNA"/>
</dbReference>
<accession>A0ABV6R6C4</accession>
<comment type="similarity">
    <text evidence="1 4">Belongs to the glycosyl hydrolase 25 family.</text>
</comment>
<dbReference type="Pfam" id="PF01183">
    <property type="entry name" value="Glyco_hydro_25"/>
    <property type="match status" value="1"/>
</dbReference>
<comment type="catalytic activity">
    <reaction evidence="4">
        <text>Hydrolysis of (1-&gt;4)-beta-linkages between N-acetylmuramic acid and N-acetyl-D-glucosamine residues in a peptidoglycan and between N-acetyl-D-glucosamine residues in chitodextrins.</text>
        <dbReference type="EC" id="3.2.1.17"/>
    </reaction>
</comment>
<organism evidence="5 6">
    <name type="scientific">Brachybacterium hainanense</name>
    <dbReference type="NCBI Taxonomy" id="1541174"/>
    <lineage>
        <taxon>Bacteria</taxon>
        <taxon>Bacillati</taxon>
        <taxon>Actinomycetota</taxon>
        <taxon>Actinomycetes</taxon>
        <taxon>Micrococcales</taxon>
        <taxon>Dermabacteraceae</taxon>
        <taxon>Brachybacterium</taxon>
    </lineage>
</organism>
<name>A0ABV6R6C4_9MICO</name>
<dbReference type="InterPro" id="IPR002053">
    <property type="entry name" value="Glyco_hydro_25"/>
</dbReference>
<dbReference type="PANTHER" id="PTHR34135">
    <property type="entry name" value="LYSOZYME"/>
    <property type="match status" value="1"/>
</dbReference>
<dbReference type="PROSITE" id="PS51904">
    <property type="entry name" value="GLYCOSYL_HYDROL_F25_2"/>
    <property type="match status" value="1"/>
</dbReference>
<evidence type="ECO:0000256" key="1">
    <source>
        <dbReference type="ARBA" id="ARBA00010646"/>
    </source>
</evidence>
<reference evidence="5 6" key="1">
    <citation type="submission" date="2024-09" db="EMBL/GenBank/DDBJ databases">
        <authorList>
            <person name="Sun Q."/>
            <person name="Mori K."/>
        </authorList>
    </citation>
    <scope>NUCLEOTIDE SEQUENCE [LARGE SCALE GENOMIC DNA]</scope>
    <source>
        <strain evidence="5 6">CICC 10874</strain>
    </source>
</reference>
<evidence type="ECO:0000313" key="5">
    <source>
        <dbReference type="EMBL" id="MFC0672524.1"/>
    </source>
</evidence>
<dbReference type="InterPro" id="IPR017853">
    <property type="entry name" value="GH"/>
</dbReference>
<proteinExistence type="inferred from homology"/>
<protein>
    <recommendedName>
        <fullName evidence="4">Lysozyme</fullName>
        <ecNumber evidence="4">3.2.1.17</ecNumber>
    </recommendedName>
</protein>